<accession>A0A376CQA6</accession>
<gene>
    <name evidence="3" type="primary">scpA</name>
    <name evidence="3" type="ORF">NCTC11862_02204</name>
</gene>
<dbReference type="Pfam" id="PF02616">
    <property type="entry name" value="SMC_ScpA"/>
    <property type="match status" value="1"/>
</dbReference>
<reference evidence="3 4" key="1">
    <citation type="submission" date="2018-06" db="EMBL/GenBank/DDBJ databases">
        <authorList>
            <consortium name="Pathogen Informatics"/>
            <person name="Doyle S."/>
        </authorList>
    </citation>
    <scope>NUCLEOTIDE SEQUENCE [LARGE SCALE GENOMIC DNA]</scope>
    <source>
        <strain evidence="3 4">NCTC11862</strain>
    </source>
</reference>
<evidence type="ECO:0000313" key="3">
    <source>
        <dbReference type="EMBL" id="STC70387.1"/>
    </source>
</evidence>
<evidence type="ECO:0000256" key="2">
    <source>
        <dbReference type="ARBA" id="ARBA00044777"/>
    </source>
</evidence>
<dbReference type="Gene3D" id="6.10.250.2410">
    <property type="match status" value="1"/>
</dbReference>
<protein>
    <recommendedName>
        <fullName evidence="2">Segregation and condensation protein A</fullName>
    </recommendedName>
</protein>
<dbReference type="STRING" id="35756.GCA_001044155_00058"/>
<name>A0A376CQA6_9CORY</name>
<evidence type="ECO:0000313" key="4">
    <source>
        <dbReference type="Proteomes" id="UP000254467"/>
    </source>
</evidence>
<keyword evidence="1" id="KW-0159">Chromosome partition</keyword>
<organism evidence="3 4">
    <name type="scientific">Corynebacterium pilosum</name>
    <dbReference type="NCBI Taxonomy" id="35756"/>
    <lineage>
        <taxon>Bacteria</taxon>
        <taxon>Bacillati</taxon>
        <taxon>Actinomycetota</taxon>
        <taxon>Actinomycetes</taxon>
        <taxon>Mycobacteriales</taxon>
        <taxon>Corynebacteriaceae</taxon>
        <taxon>Corynebacterium</taxon>
    </lineage>
</organism>
<dbReference type="InterPro" id="IPR003768">
    <property type="entry name" value="ScpA"/>
</dbReference>
<dbReference type="PANTHER" id="PTHR33969">
    <property type="entry name" value="SEGREGATION AND CONDENSATION PROTEIN A"/>
    <property type="match status" value="1"/>
</dbReference>
<dbReference type="PANTHER" id="PTHR33969:SF2">
    <property type="entry name" value="SEGREGATION AND CONDENSATION PROTEIN A"/>
    <property type="match status" value="1"/>
</dbReference>
<dbReference type="Proteomes" id="UP000254467">
    <property type="component" value="Unassembled WGS sequence"/>
</dbReference>
<evidence type="ECO:0000256" key="1">
    <source>
        <dbReference type="ARBA" id="ARBA00022829"/>
    </source>
</evidence>
<dbReference type="GO" id="GO:0007059">
    <property type="term" value="P:chromosome segregation"/>
    <property type="evidence" value="ECO:0007669"/>
    <property type="project" value="UniProtKB-KW"/>
</dbReference>
<sequence>MGVSTTNSASTPAVPEGAHQPEITGFTLVLNNFEGPFDLLLNLISAKKLDVTEVALAEVTDEFIAYTRALGETAELDEVTEFLVIAATLLDLKAARLLPRGDVDDAEDLELLESRDLLFARLLQYRAYQQVADQFVQWQKDARRRYPRAVSMEEQFVDLLPPVRLGHTPATFAELAASVFRPKAPDEVRVDHLHQVEVSVPEQAGKLLDTLKLVGPDTWLSFAALTRDCTRSMEIVGRFLALLELYKARAVDTEQEEALGPLDVAWTGIDVDPAVVAASNWS</sequence>
<proteinExistence type="predicted"/>
<dbReference type="EMBL" id="UFXQ01000001">
    <property type="protein sequence ID" value="STC70387.1"/>
    <property type="molecule type" value="Genomic_DNA"/>
</dbReference>
<keyword evidence="4" id="KW-1185">Reference proteome</keyword>
<dbReference type="AlphaFoldDB" id="A0A376CQA6"/>